<gene>
    <name evidence="1" type="ORF">ACN38_g6359</name>
</gene>
<organism evidence="1 2">
    <name type="scientific">Penicillium nordicum</name>
    <dbReference type="NCBI Taxonomy" id="229535"/>
    <lineage>
        <taxon>Eukaryota</taxon>
        <taxon>Fungi</taxon>
        <taxon>Dikarya</taxon>
        <taxon>Ascomycota</taxon>
        <taxon>Pezizomycotina</taxon>
        <taxon>Eurotiomycetes</taxon>
        <taxon>Eurotiomycetidae</taxon>
        <taxon>Eurotiales</taxon>
        <taxon>Aspergillaceae</taxon>
        <taxon>Penicillium</taxon>
    </lineage>
</organism>
<name>A0A0M9WFD4_9EURO</name>
<evidence type="ECO:0000313" key="1">
    <source>
        <dbReference type="EMBL" id="KOS42732.1"/>
    </source>
</evidence>
<dbReference type="AlphaFoldDB" id="A0A0M9WFD4"/>
<keyword evidence="2" id="KW-1185">Reference proteome</keyword>
<proteinExistence type="predicted"/>
<comment type="caution">
    <text evidence="1">The sequence shown here is derived from an EMBL/GenBank/DDBJ whole genome shotgun (WGS) entry which is preliminary data.</text>
</comment>
<sequence length="108" mass="12005">MIHTFFYVSILSHISQSKKGLVSYIFWHLSEVNLREQNNDPPANGLALSGSLVGIHIPDIYYSTLCGVHTPYSVRRTIMDTARAPDHRLSSRTVWNALAATLSTTCAT</sequence>
<accession>A0A0M9WFD4</accession>
<protein>
    <submittedName>
        <fullName evidence="1">Uncharacterized protein</fullName>
    </submittedName>
</protein>
<dbReference type="EMBL" id="LHQQ01000098">
    <property type="protein sequence ID" value="KOS42732.1"/>
    <property type="molecule type" value="Genomic_DNA"/>
</dbReference>
<reference evidence="1 2" key="1">
    <citation type="submission" date="2015-08" db="EMBL/GenBank/DDBJ databases">
        <title>Genome sequencing of Penicillium nordicum.</title>
        <authorList>
            <person name="Nguyen H.D."/>
            <person name="Seifert K.A."/>
        </authorList>
    </citation>
    <scope>NUCLEOTIDE SEQUENCE [LARGE SCALE GENOMIC DNA]</scope>
    <source>
        <strain evidence="1 2">DAOMC 185683</strain>
    </source>
</reference>
<dbReference type="Proteomes" id="UP000037696">
    <property type="component" value="Unassembled WGS sequence"/>
</dbReference>
<evidence type="ECO:0000313" key="2">
    <source>
        <dbReference type="Proteomes" id="UP000037696"/>
    </source>
</evidence>